<keyword evidence="2" id="KW-0813">Transport</keyword>
<organism evidence="8 9">
    <name type="scientific">Mesorhizobium escarrei</name>
    <dbReference type="NCBI Taxonomy" id="666018"/>
    <lineage>
        <taxon>Bacteria</taxon>
        <taxon>Pseudomonadati</taxon>
        <taxon>Pseudomonadota</taxon>
        <taxon>Alphaproteobacteria</taxon>
        <taxon>Hyphomicrobiales</taxon>
        <taxon>Phyllobacteriaceae</taxon>
        <taxon>Mesorhizobium</taxon>
    </lineage>
</organism>
<keyword evidence="4" id="KW-0997">Cell inner membrane</keyword>
<evidence type="ECO:0000256" key="2">
    <source>
        <dbReference type="ARBA" id="ARBA00022448"/>
    </source>
</evidence>
<keyword evidence="5" id="KW-0732">Signal</keyword>
<evidence type="ECO:0000256" key="6">
    <source>
        <dbReference type="ARBA" id="ARBA00023136"/>
    </source>
</evidence>
<dbReference type="InterPro" id="IPR019546">
    <property type="entry name" value="TAT_signal_bac_arc"/>
</dbReference>
<name>A0ABN8JKA7_9HYPH</name>
<evidence type="ECO:0000256" key="7">
    <source>
        <dbReference type="ARBA" id="ARBA00024031"/>
    </source>
</evidence>
<comment type="similarity">
    <text evidence="7">Belongs to the CmpA/NrtA family.</text>
</comment>
<protein>
    <submittedName>
        <fullName evidence="8">Nitrate/nitrite binding protein NrtA</fullName>
    </submittedName>
</protein>
<dbReference type="SUPFAM" id="SSF53850">
    <property type="entry name" value="Periplasmic binding protein-like II"/>
    <property type="match status" value="1"/>
</dbReference>
<evidence type="ECO:0000313" key="8">
    <source>
        <dbReference type="EMBL" id="CAH2398389.1"/>
    </source>
</evidence>
<dbReference type="PANTHER" id="PTHR30024">
    <property type="entry name" value="ALIPHATIC SULFONATES-BINDING PROTEIN-RELATED"/>
    <property type="match status" value="1"/>
</dbReference>
<dbReference type="PANTHER" id="PTHR30024:SF7">
    <property type="entry name" value="NITRATE_NITRITE BINDING PROTEIN NRTA"/>
    <property type="match status" value="1"/>
</dbReference>
<comment type="caution">
    <text evidence="8">The sequence shown here is derived from an EMBL/GenBank/DDBJ whole genome shotgun (WGS) entry which is preliminary data.</text>
</comment>
<dbReference type="InterPro" id="IPR006311">
    <property type="entry name" value="TAT_signal"/>
</dbReference>
<keyword evidence="3" id="KW-1003">Cell membrane</keyword>
<evidence type="ECO:0000256" key="4">
    <source>
        <dbReference type="ARBA" id="ARBA00022519"/>
    </source>
</evidence>
<dbReference type="PROSITE" id="PS51318">
    <property type="entry name" value="TAT"/>
    <property type="match status" value="1"/>
</dbReference>
<dbReference type="EMBL" id="CAKXZT010000112">
    <property type="protein sequence ID" value="CAH2398389.1"/>
    <property type="molecule type" value="Genomic_DNA"/>
</dbReference>
<evidence type="ECO:0000256" key="3">
    <source>
        <dbReference type="ARBA" id="ARBA00022475"/>
    </source>
</evidence>
<dbReference type="Proteomes" id="UP001153050">
    <property type="component" value="Unassembled WGS sequence"/>
</dbReference>
<dbReference type="Gene3D" id="3.40.190.10">
    <property type="entry name" value="Periplasmic binding protein-like II"/>
    <property type="match status" value="2"/>
</dbReference>
<keyword evidence="6" id="KW-0472">Membrane</keyword>
<gene>
    <name evidence="8" type="primary">nrtA</name>
    <name evidence="8" type="ORF">MES5069_20081</name>
</gene>
<dbReference type="NCBIfam" id="TIGR01409">
    <property type="entry name" value="TAT_signal_seq"/>
    <property type="match status" value="1"/>
</dbReference>
<evidence type="ECO:0000313" key="9">
    <source>
        <dbReference type="Proteomes" id="UP001153050"/>
    </source>
</evidence>
<evidence type="ECO:0000256" key="5">
    <source>
        <dbReference type="ARBA" id="ARBA00022729"/>
    </source>
</evidence>
<keyword evidence="9" id="KW-1185">Reference proteome</keyword>
<dbReference type="CDD" id="cd13553">
    <property type="entry name" value="PBP2_NrtA_CpmA_like"/>
    <property type="match status" value="1"/>
</dbReference>
<proteinExistence type="inferred from homology"/>
<accession>A0ABN8JKA7</accession>
<dbReference type="Pfam" id="PF13379">
    <property type="entry name" value="NMT1_2"/>
    <property type="match status" value="1"/>
</dbReference>
<sequence>MAWPAAFLFLVEHAIDGADPKPRPTEMTMTKRIKTQSALKGVTRRDFLMMSAATAATLAAARALLPSGAYAATASPEVTGAKLGFIALTDAAPLMIAKQKGLFEKFGMPDVEVLKQASWGATRDNLMLGGEANGIDGAHILTPMPYLMHTGKVTQNNQPMPMAIVARLNYDCQAISVAQEYAGTGVGLDASKLKEAFAAKKAEGKEVKAAMTFPGGTHDLWLRYWLAAGGIDPDKDVSTIVVPPPQMVANMKVGNMDVFCVGEPWNEQLVHQGVGFTATTTGELWKGHPEKALGLRAAFIDKNPNATKAILMAVMEAQQWCEAMENKDEMAAIIGKRQWMNVPTADIIGRLKGDINYGNDRVATGTDLYMKFWKGGVSYPFKSHDSWFLAENIRWGKFAATTDIKALVDQVNREDLWREAAKALGVAAADIPASSSRGVETFFDGKIFDPANPSAYLDSLKIKASA</sequence>
<dbReference type="InterPro" id="IPR044527">
    <property type="entry name" value="NrtA/CpmA_ABC-bd_dom"/>
</dbReference>
<comment type="subcellular location">
    <subcellularLocation>
        <location evidence="1">Endomembrane system</location>
    </subcellularLocation>
</comment>
<reference evidence="8 9" key="1">
    <citation type="submission" date="2022-03" db="EMBL/GenBank/DDBJ databases">
        <authorList>
            <person name="Brunel B."/>
        </authorList>
    </citation>
    <scope>NUCLEOTIDE SEQUENCE [LARGE SCALE GENOMIC DNA]</scope>
    <source>
        <strain evidence="8">STM5069sample</strain>
    </source>
</reference>
<evidence type="ECO:0000256" key="1">
    <source>
        <dbReference type="ARBA" id="ARBA00004308"/>
    </source>
</evidence>